<dbReference type="Pfam" id="PF00285">
    <property type="entry name" value="Citrate_synt"/>
    <property type="match status" value="1"/>
</dbReference>
<reference evidence="12" key="1">
    <citation type="journal article" date="2019" name="Int. J. Syst. Evol. Microbiol.">
        <title>The Global Catalogue of Microorganisms (GCM) 10K type strain sequencing project: providing services to taxonomists for standard genome sequencing and annotation.</title>
        <authorList>
            <consortium name="The Broad Institute Genomics Platform"/>
            <consortium name="The Broad Institute Genome Sequencing Center for Infectious Disease"/>
            <person name="Wu L."/>
            <person name="Ma J."/>
        </authorList>
    </citation>
    <scope>NUCLEOTIDE SEQUENCE [LARGE SCALE GENOMIC DNA]</scope>
    <source>
        <strain evidence="12">CGMCC 1.12702</strain>
    </source>
</reference>
<organism evidence="11 12">
    <name type="scientific">Sphingomonas arantia</name>
    <dbReference type="NCBI Taxonomy" id="1460676"/>
    <lineage>
        <taxon>Bacteria</taxon>
        <taxon>Pseudomonadati</taxon>
        <taxon>Pseudomonadota</taxon>
        <taxon>Alphaproteobacteria</taxon>
        <taxon>Sphingomonadales</taxon>
        <taxon>Sphingomonadaceae</taxon>
        <taxon>Sphingomonas</taxon>
    </lineage>
</organism>
<dbReference type="GO" id="GO:0036440">
    <property type="term" value="F:citrate synthase activity"/>
    <property type="evidence" value="ECO:0007669"/>
    <property type="project" value="UniProtKB-EC"/>
</dbReference>
<sequence>MAETAKFELGPKGFEYPVLNGSTGPDVVDIRKLYAQTGAFTYDPGFTSTASCESKITYIDGDAGILLHRGYPIDQLAEQSTFMEVAYLLLNGELPDGTTLEEFKTTITRHTMVNEQLATFFRGFRRDAHPMAILCGVVGALSAFYHDSTDITDPQQRMIASHRLIAKMPTIAAMAYKYSVGQPFVYPRNDLSYTANFLRMTFSVPAEEYEVDPVVEAAMDKIFILHADHEQNASTSTVRLAGSSGANPFACIAAGIACLWGPAHGGANEAALNMLREIGTPDRIPEYIARAKNKDDPFRLMGFGHRVYKNFDPRAKVLSKAAGEVLEKLGRNDPVLDTARELERIALEDPYFIDKKLYPNVDFYSGVILSAIGFPTTMFTVLFALARTTGWVAQWNEMIADPEQKIGRPRQLYTGATQRDYTPVASR</sequence>
<name>A0ABW4U1A9_9SPHN</name>
<protein>
    <recommendedName>
        <fullName evidence="6 7">Citrate synthase</fullName>
    </recommendedName>
</protein>
<keyword evidence="10" id="KW-1133">Transmembrane helix</keyword>
<dbReference type="Gene3D" id="1.10.580.10">
    <property type="entry name" value="Citrate Synthase, domain 1"/>
    <property type="match status" value="1"/>
</dbReference>
<dbReference type="PIRSF" id="PIRSF001369">
    <property type="entry name" value="Citrate_synth"/>
    <property type="match status" value="1"/>
</dbReference>
<evidence type="ECO:0000256" key="5">
    <source>
        <dbReference type="ARBA" id="ARBA00049288"/>
    </source>
</evidence>
<keyword evidence="11" id="KW-0012">Acyltransferase</keyword>
<evidence type="ECO:0000256" key="10">
    <source>
        <dbReference type="SAM" id="Phobius"/>
    </source>
</evidence>
<dbReference type="InterPro" id="IPR019810">
    <property type="entry name" value="Citrate_synthase_AS"/>
</dbReference>
<keyword evidence="10" id="KW-0812">Transmembrane</keyword>
<evidence type="ECO:0000256" key="7">
    <source>
        <dbReference type="PIRNR" id="PIRNR001369"/>
    </source>
</evidence>
<keyword evidence="4 7" id="KW-0808">Transferase</keyword>
<dbReference type="PANTHER" id="PTHR42871:SF1">
    <property type="entry name" value="CITRATE SYNTHASE"/>
    <property type="match status" value="1"/>
</dbReference>
<accession>A0ABW4U1A9</accession>
<dbReference type="CDD" id="cd06114">
    <property type="entry name" value="EcCS_like"/>
    <property type="match status" value="1"/>
</dbReference>
<evidence type="ECO:0000256" key="3">
    <source>
        <dbReference type="ARBA" id="ARBA00022532"/>
    </source>
</evidence>
<comment type="similarity">
    <text evidence="2 7 9">Belongs to the citrate synthase family.</text>
</comment>
<evidence type="ECO:0000256" key="9">
    <source>
        <dbReference type="RuleBase" id="RU003406"/>
    </source>
</evidence>
<dbReference type="SUPFAM" id="SSF48256">
    <property type="entry name" value="Citrate synthase"/>
    <property type="match status" value="1"/>
</dbReference>
<dbReference type="Gene3D" id="1.10.230.10">
    <property type="entry name" value="Cytochrome P450-Terp, domain 2"/>
    <property type="match status" value="1"/>
</dbReference>
<dbReference type="InterPro" id="IPR016142">
    <property type="entry name" value="Citrate_synth-like_lrg_a-sub"/>
</dbReference>
<evidence type="ECO:0000256" key="1">
    <source>
        <dbReference type="ARBA" id="ARBA00004751"/>
    </source>
</evidence>
<dbReference type="RefSeq" id="WP_380930074.1">
    <property type="nucleotide sequence ID" value="NZ_JBHUGS010000003.1"/>
</dbReference>
<dbReference type="NCBIfam" id="TIGR01798">
    <property type="entry name" value="cit_synth_I"/>
    <property type="match status" value="1"/>
</dbReference>
<keyword evidence="3 8" id="KW-0816">Tricarboxylic acid cycle</keyword>
<dbReference type="PROSITE" id="PS00480">
    <property type="entry name" value="CITRATE_SYNTHASE"/>
    <property type="match status" value="1"/>
</dbReference>
<dbReference type="PRINTS" id="PR00143">
    <property type="entry name" value="CITRTSNTHASE"/>
</dbReference>
<comment type="caution">
    <text evidence="11">The sequence shown here is derived from an EMBL/GenBank/DDBJ whole genome shotgun (WGS) entry which is preliminary data.</text>
</comment>
<dbReference type="EMBL" id="JBHUGS010000003">
    <property type="protein sequence ID" value="MFD1951394.1"/>
    <property type="molecule type" value="Genomic_DNA"/>
</dbReference>
<evidence type="ECO:0000256" key="6">
    <source>
        <dbReference type="NCBIfam" id="TIGR01798"/>
    </source>
</evidence>
<evidence type="ECO:0000256" key="8">
    <source>
        <dbReference type="RuleBase" id="RU003370"/>
    </source>
</evidence>
<evidence type="ECO:0000256" key="4">
    <source>
        <dbReference type="ARBA" id="ARBA00022679"/>
    </source>
</evidence>
<dbReference type="Gene3D" id="2.20.28.60">
    <property type="match status" value="1"/>
</dbReference>
<dbReference type="InterPro" id="IPR036969">
    <property type="entry name" value="Citrate_synthase_sf"/>
</dbReference>
<dbReference type="InterPro" id="IPR024176">
    <property type="entry name" value="Citrate_synthase_bac-typ"/>
</dbReference>
<gene>
    <name evidence="11" type="ORF">ACFSGX_11525</name>
</gene>
<comment type="catalytic activity">
    <reaction evidence="5 8">
        <text>oxaloacetate + acetyl-CoA + H2O = citrate + CoA + H(+)</text>
        <dbReference type="Rhea" id="RHEA:16845"/>
        <dbReference type="ChEBI" id="CHEBI:15377"/>
        <dbReference type="ChEBI" id="CHEBI:15378"/>
        <dbReference type="ChEBI" id="CHEBI:16452"/>
        <dbReference type="ChEBI" id="CHEBI:16947"/>
        <dbReference type="ChEBI" id="CHEBI:57287"/>
        <dbReference type="ChEBI" id="CHEBI:57288"/>
        <dbReference type="EC" id="2.3.3.16"/>
    </reaction>
</comment>
<feature type="transmembrane region" description="Helical" evidence="10">
    <location>
        <begin position="363"/>
        <end position="386"/>
    </location>
</feature>
<dbReference type="NCBIfam" id="NF004126">
    <property type="entry name" value="PRK05614.1"/>
    <property type="match status" value="1"/>
</dbReference>
<dbReference type="PANTHER" id="PTHR42871">
    <property type="entry name" value="CITRATE SYNTHASE"/>
    <property type="match status" value="1"/>
</dbReference>
<keyword evidence="10" id="KW-0472">Membrane</keyword>
<evidence type="ECO:0000313" key="12">
    <source>
        <dbReference type="Proteomes" id="UP001597400"/>
    </source>
</evidence>
<dbReference type="InterPro" id="IPR002020">
    <property type="entry name" value="Citrate_synthase"/>
</dbReference>
<dbReference type="InterPro" id="IPR010953">
    <property type="entry name" value="Citrate_synthase_typ-I"/>
</dbReference>
<comment type="pathway">
    <text evidence="1 8">Carbohydrate metabolism; tricarboxylic acid cycle; isocitrate from oxaloacetate: step 1/2.</text>
</comment>
<keyword evidence="12" id="KW-1185">Reference proteome</keyword>
<evidence type="ECO:0000313" key="11">
    <source>
        <dbReference type="EMBL" id="MFD1951394.1"/>
    </source>
</evidence>
<evidence type="ECO:0000256" key="2">
    <source>
        <dbReference type="ARBA" id="ARBA00010566"/>
    </source>
</evidence>
<dbReference type="Proteomes" id="UP001597400">
    <property type="component" value="Unassembled WGS sequence"/>
</dbReference>
<dbReference type="InterPro" id="IPR016143">
    <property type="entry name" value="Citrate_synth-like_sm_a-sub"/>
</dbReference>
<proteinExistence type="inferred from homology"/>